<dbReference type="PROSITE" id="PS50110">
    <property type="entry name" value="RESPONSE_REGULATORY"/>
    <property type="match status" value="1"/>
</dbReference>
<feature type="domain" description="Response regulatory" evidence="5">
    <location>
        <begin position="10"/>
        <end position="126"/>
    </location>
</feature>
<dbReference type="EMBL" id="BAABKN010000019">
    <property type="protein sequence ID" value="GAA4743921.1"/>
    <property type="molecule type" value="Genomic_DNA"/>
</dbReference>
<organism evidence="6 7">
    <name type="scientific">Nocardioides endophyticus</name>
    <dbReference type="NCBI Taxonomy" id="1353775"/>
    <lineage>
        <taxon>Bacteria</taxon>
        <taxon>Bacillati</taxon>
        <taxon>Actinomycetota</taxon>
        <taxon>Actinomycetes</taxon>
        <taxon>Propionibacteriales</taxon>
        <taxon>Nocardioidaceae</taxon>
        <taxon>Nocardioides</taxon>
    </lineage>
</organism>
<dbReference type="SUPFAM" id="SSF46894">
    <property type="entry name" value="C-terminal effector domain of the bipartite response regulators"/>
    <property type="match status" value="1"/>
</dbReference>
<dbReference type="RefSeq" id="WP_345527703.1">
    <property type="nucleotide sequence ID" value="NZ_BAABKN010000019.1"/>
</dbReference>
<evidence type="ECO:0000313" key="6">
    <source>
        <dbReference type="EMBL" id="GAA4743921.1"/>
    </source>
</evidence>
<dbReference type="InterPro" id="IPR011006">
    <property type="entry name" value="CheY-like_superfamily"/>
</dbReference>
<dbReference type="Pfam" id="PF00072">
    <property type="entry name" value="Response_reg"/>
    <property type="match status" value="1"/>
</dbReference>
<proteinExistence type="predicted"/>
<dbReference type="InterPro" id="IPR001789">
    <property type="entry name" value="Sig_transdc_resp-reg_receiver"/>
</dbReference>
<evidence type="ECO:0000256" key="3">
    <source>
        <dbReference type="ARBA" id="ARBA00023163"/>
    </source>
</evidence>
<protein>
    <submittedName>
        <fullName evidence="6">Response regulator transcription factor</fullName>
    </submittedName>
</protein>
<name>A0ABP8Z1P2_9ACTN</name>
<evidence type="ECO:0000313" key="7">
    <source>
        <dbReference type="Proteomes" id="UP001499882"/>
    </source>
</evidence>
<feature type="modified residue" description="4-aspartylphosphate" evidence="4">
    <location>
        <position position="61"/>
    </location>
</feature>
<keyword evidence="1" id="KW-0805">Transcription regulation</keyword>
<keyword evidence="3" id="KW-0804">Transcription</keyword>
<comment type="caution">
    <text evidence="6">The sequence shown here is derived from an EMBL/GenBank/DDBJ whole genome shotgun (WGS) entry which is preliminary data.</text>
</comment>
<dbReference type="InterPro" id="IPR039420">
    <property type="entry name" value="WalR-like"/>
</dbReference>
<dbReference type="PANTHER" id="PTHR43214:SF24">
    <property type="entry name" value="TRANSCRIPTIONAL REGULATORY PROTEIN NARL-RELATED"/>
    <property type="match status" value="1"/>
</dbReference>
<keyword evidence="4" id="KW-0597">Phosphoprotein</keyword>
<dbReference type="PANTHER" id="PTHR43214">
    <property type="entry name" value="TWO-COMPONENT RESPONSE REGULATOR"/>
    <property type="match status" value="1"/>
</dbReference>
<dbReference type="InterPro" id="IPR016032">
    <property type="entry name" value="Sig_transdc_resp-reg_C-effctor"/>
</dbReference>
<dbReference type="CDD" id="cd17535">
    <property type="entry name" value="REC_NarL-like"/>
    <property type="match status" value="1"/>
</dbReference>
<keyword evidence="7" id="KW-1185">Reference proteome</keyword>
<reference evidence="7" key="1">
    <citation type="journal article" date="2019" name="Int. J. Syst. Evol. Microbiol.">
        <title>The Global Catalogue of Microorganisms (GCM) 10K type strain sequencing project: providing services to taxonomists for standard genome sequencing and annotation.</title>
        <authorList>
            <consortium name="The Broad Institute Genomics Platform"/>
            <consortium name="The Broad Institute Genome Sequencing Center for Infectious Disease"/>
            <person name="Wu L."/>
            <person name="Ma J."/>
        </authorList>
    </citation>
    <scope>NUCLEOTIDE SEQUENCE [LARGE SCALE GENOMIC DNA]</scope>
    <source>
        <strain evidence="7">JCM 18532</strain>
    </source>
</reference>
<gene>
    <name evidence="6" type="ORF">GCM10023350_30810</name>
</gene>
<dbReference type="SMART" id="SM00448">
    <property type="entry name" value="REC"/>
    <property type="match status" value="1"/>
</dbReference>
<dbReference type="SUPFAM" id="SSF52172">
    <property type="entry name" value="CheY-like"/>
    <property type="match status" value="1"/>
</dbReference>
<keyword evidence="2" id="KW-0238">DNA-binding</keyword>
<evidence type="ECO:0000256" key="4">
    <source>
        <dbReference type="PROSITE-ProRule" id="PRU00169"/>
    </source>
</evidence>
<accession>A0ABP8Z1P2</accession>
<dbReference type="InterPro" id="IPR058245">
    <property type="entry name" value="NreC/VraR/RcsB-like_REC"/>
</dbReference>
<sequence>MSPYTRPLVRVYLLDDHDIVRQGLRDLLAPAEDIHVVGDSAHARTAAEDILRLRPDVMLLDLQLQDGSGIQVCRKVRSADDSVRAVLLTSAGDEDALVATILAGASGFVVKVAGTSDIASAIRRVGAGRSLLDTSASERARTLLRDRARAARPSLSEIELELLDHLAAGATDRELADRLNASETEIEAVVTDLALRVVTVSRPATTFLNSAGPGKHRRQV</sequence>
<evidence type="ECO:0000256" key="1">
    <source>
        <dbReference type="ARBA" id="ARBA00023015"/>
    </source>
</evidence>
<dbReference type="Proteomes" id="UP001499882">
    <property type="component" value="Unassembled WGS sequence"/>
</dbReference>
<evidence type="ECO:0000259" key="5">
    <source>
        <dbReference type="PROSITE" id="PS50110"/>
    </source>
</evidence>
<dbReference type="Gene3D" id="3.40.50.2300">
    <property type="match status" value="1"/>
</dbReference>
<evidence type="ECO:0000256" key="2">
    <source>
        <dbReference type="ARBA" id="ARBA00023125"/>
    </source>
</evidence>